<keyword evidence="3" id="KW-1185">Reference proteome</keyword>
<evidence type="ECO:0000256" key="1">
    <source>
        <dbReference type="SAM" id="Phobius"/>
    </source>
</evidence>
<dbReference type="Pfam" id="PF06687">
    <property type="entry name" value="SUR7"/>
    <property type="match status" value="1"/>
</dbReference>
<dbReference type="PANTHER" id="PTHR28013">
    <property type="entry name" value="PROTEIN DCV1-RELATED"/>
    <property type="match status" value="1"/>
</dbReference>
<reference evidence="3" key="2">
    <citation type="submission" date="2015-01" db="EMBL/GenBank/DDBJ databases">
        <title>Evolutionary Origins and Diversification of the Mycorrhizal Mutualists.</title>
        <authorList>
            <consortium name="DOE Joint Genome Institute"/>
            <consortium name="Mycorrhizal Genomics Consortium"/>
            <person name="Kohler A."/>
            <person name="Kuo A."/>
            <person name="Nagy L.G."/>
            <person name="Floudas D."/>
            <person name="Copeland A."/>
            <person name="Barry K.W."/>
            <person name="Cichocki N."/>
            <person name="Veneault-Fourrey C."/>
            <person name="LaButti K."/>
            <person name="Lindquist E.A."/>
            <person name="Lipzen A."/>
            <person name="Lundell T."/>
            <person name="Morin E."/>
            <person name="Murat C."/>
            <person name="Riley R."/>
            <person name="Ohm R."/>
            <person name="Sun H."/>
            <person name="Tunlid A."/>
            <person name="Henrissat B."/>
            <person name="Grigoriev I.V."/>
            <person name="Hibbett D.S."/>
            <person name="Martin F."/>
        </authorList>
    </citation>
    <scope>NUCLEOTIDE SEQUENCE [LARGE SCALE GENOMIC DNA]</scope>
    <source>
        <strain evidence="3">F 1598</strain>
    </source>
</reference>
<feature type="transmembrane region" description="Helical" evidence="1">
    <location>
        <begin position="21"/>
        <end position="41"/>
    </location>
</feature>
<dbReference type="HOGENOM" id="CLU_2121985_0_0_1"/>
<protein>
    <submittedName>
        <fullName evidence="2">Uncharacterized protein</fullName>
    </submittedName>
</protein>
<dbReference type="AlphaFoldDB" id="A0A0C3FI08"/>
<evidence type="ECO:0000313" key="2">
    <source>
        <dbReference type="EMBL" id="KIM79239.1"/>
    </source>
</evidence>
<organism evidence="2 3">
    <name type="scientific">Piloderma croceum (strain F 1598)</name>
    <dbReference type="NCBI Taxonomy" id="765440"/>
    <lineage>
        <taxon>Eukaryota</taxon>
        <taxon>Fungi</taxon>
        <taxon>Dikarya</taxon>
        <taxon>Basidiomycota</taxon>
        <taxon>Agaricomycotina</taxon>
        <taxon>Agaricomycetes</taxon>
        <taxon>Agaricomycetidae</taxon>
        <taxon>Atheliales</taxon>
        <taxon>Atheliaceae</taxon>
        <taxon>Piloderma</taxon>
    </lineage>
</organism>
<accession>A0A0C3FI08</accession>
<dbReference type="GO" id="GO:0035838">
    <property type="term" value="C:growing cell tip"/>
    <property type="evidence" value="ECO:0007669"/>
    <property type="project" value="TreeGrafter"/>
</dbReference>
<dbReference type="InterPro" id="IPR009571">
    <property type="entry name" value="SUR7/Rim9-like_fungi"/>
</dbReference>
<gene>
    <name evidence="2" type="ORF">PILCRDRAFT_10396</name>
</gene>
<proteinExistence type="predicted"/>
<reference evidence="2 3" key="1">
    <citation type="submission" date="2014-04" db="EMBL/GenBank/DDBJ databases">
        <authorList>
            <consortium name="DOE Joint Genome Institute"/>
            <person name="Kuo A."/>
            <person name="Tarkka M."/>
            <person name="Buscot F."/>
            <person name="Kohler A."/>
            <person name="Nagy L.G."/>
            <person name="Floudas D."/>
            <person name="Copeland A."/>
            <person name="Barry K.W."/>
            <person name="Cichocki N."/>
            <person name="Veneault-Fourrey C."/>
            <person name="LaButti K."/>
            <person name="Lindquist E.A."/>
            <person name="Lipzen A."/>
            <person name="Lundell T."/>
            <person name="Morin E."/>
            <person name="Murat C."/>
            <person name="Sun H."/>
            <person name="Tunlid A."/>
            <person name="Henrissat B."/>
            <person name="Grigoriev I.V."/>
            <person name="Hibbett D.S."/>
            <person name="Martin F."/>
            <person name="Nordberg H.P."/>
            <person name="Cantor M.N."/>
            <person name="Hua S.X."/>
        </authorList>
    </citation>
    <scope>NUCLEOTIDE SEQUENCE [LARGE SCALE GENOMIC DNA]</scope>
    <source>
        <strain evidence="2 3">F 1598</strain>
    </source>
</reference>
<sequence>MALRDRIDLRLHQGKVKVASFILLFVGWLLFLLTNLGTPIAKNIYLMSLTSSVDNNPPHTLRFGVWGACTTGTYNQTALLGDNACTSPELGYATPQEYFTRKSTSSKTRIDFDG</sequence>
<dbReference type="InParanoid" id="A0A0C3FI08"/>
<keyword evidence="1" id="KW-1133">Transmembrane helix</keyword>
<dbReference type="GO" id="GO:0032153">
    <property type="term" value="C:cell division site"/>
    <property type="evidence" value="ECO:0007669"/>
    <property type="project" value="TreeGrafter"/>
</dbReference>
<name>A0A0C3FI08_PILCF</name>
<dbReference type="EMBL" id="KN833010">
    <property type="protein sequence ID" value="KIM79239.1"/>
    <property type="molecule type" value="Genomic_DNA"/>
</dbReference>
<dbReference type="Proteomes" id="UP000054166">
    <property type="component" value="Unassembled WGS sequence"/>
</dbReference>
<dbReference type="GO" id="GO:0005886">
    <property type="term" value="C:plasma membrane"/>
    <property type="evidence" value="ECO:0007669"/>
    <property type="project" value="InterPro"/>
</dbReference>
<keyword evidence="1" id="KW-0812">Transmembrane</keyword>
<dbReference type="OrthoDB" id="10535507at2759"/>
<evidence type="ECO:0000313" key="3">
    <source>
        <dbReference type="Proteomes" id="UP000054166"/>
    </source>
</evidence>
<dbReference type="STRING" id="765440.A0A0C3FI08"/>
<dbReference type="InterPro" id="IPR051380">
    <property type="entry name" value="pH-response_reg_palI/RIM9"/>
</dbReference>
<keyword evidence="1" id="KW-0472">Membrane</keyword>
<dbReference type="PANTHER" id="PTHR28013:SF4">
    <property type="entry name" value="MARVEL DOMAIN-CONTAINING PROTEIN"/>
    <property type="match status" value="1"/>
</dbReference>